<comment type="subcellular location">
    <subcellularLocation>
        <location evidence="2">Membrane</location>
        <topology evidence="2">Multi-pass membrane protein</topology>
    </subcellularLocation>
</comment>
<name>A0A937LFR7_9GAMM</name>
<reference evidence="14" key="1">
    <citation type="submission" date="2020-10" db="EMBL/GenBank/DDBJ databases">
        <title>Microbiome of the Black Sea water column analyzed by genome centric metagenomics.</title>
        <authorList>
            <person name="Cabello-Yeves P.J."/>
            <person name="Callieri C."/>
            <person name="Picazo A."/>
            <person name="Mehrshad M."/>
            <person name="Haro-Moreno J.M."/>
            <person name="Roda-Garcia J."/>
            <person name="Dzembekova N."/>
            <person name="Slabakova V."/>
            <person name="Slabakova N."/>
            <person name="Moncheva S."/>
            <person name="Rodriguez-Valera F."/>
        </authorList>
    </citation>
    <scope>NUCLEOTIDE SEQUENCE</scope>
    <source>
        <strain evidence="14">BS307-5m-G49</strain>
    </source>
</reference>
<evidence type="ECO:0000256" key="9">
    <source>
        <dbReference type="ARBA" id="ARBA00023004"/>
    </source>
</evidence>
<dbReference type="Pfam" id="PF01127">
    <property type="entry name" value="Sdh_cyt"/>
    <property type="match status" value="1"/>
</dbReference>
<keyword evidence="6 13" id="KW-0812">Transmembrane</keyword>
<dbReference type="InterPro" id="IPR000701">
    <property type="entry name" value="SuccDH_FuR_B_TM-su"/>
</dbReference>
<comment type="subunit">
    <text evidence="11">Part of an enzyme complex containing four subunits: a flavoprotein, an iron-sulfur protein, plus two membrane-anchoring proteins, SdhC and SdhD. The complex can form homotrimers.</text>
</comment>
<evidence type="ECO:0000256" key="3">
    <source>
        <dbReference type="ARBA" id="ARBA00007244"/>
    </source>
</evidence>
<evidence type="ECO:0000256" key="11">
    <source>
        <dbReference type="ARBA" id="ARBA00025912"/>
    </source>
</evidence>
<keyword evidence="10 13" id="KW-0472">Membrane</keyword>
<feature type="transmembrane region" description="Helical" evidence="13">
    <location>
        <begin position="58"/>
        <end position="80"/>
    </location>
</feature>
<dbReference type="GO" id="GO:0046872">
    <property type="term" value="F:metal ion binding"/>
    <property type="evidence" value="ECO:0007669"/>
    <property type="project" value="UniProtKB-KW"/>
</dbReference>
<dbReference type="GO" id="GO:0016020">
    <property type="term" value="C:membrane"/>
    <property type="evidence" value="ECO:0007669"/>
    <property type="project" value="UniProtKB-SubCell"/>
</dbReference>
<keyword evidence="9 12" id="KW-0408">Iron</keyword>
<evidence type="ECO:0000256" key="1">
    <source>
        <dbReference type="ARBA" id="ARBA00004050"/>
    </source>
</evidence>
<organism evidence="14 15">
    <name type="scientific">SAR86 cluster bacterium</name>
    <dbReference type="NCBI Taxonomy" id="2030880"/>
    <lineage>
        <taxon>Bacteria</taxon>
        <taxon>Pseudomonadati</taxon>
        <taxon>Pseudomonadota</taxon>
        <taxon>Gammaproteobacteria</taxon>
        <taxon>SAR86 cluster</taxon>
    </lineage>
</organism>
<evidence type="ECO:0000256" key="7">
    <source>
        <dbReference type="ARBA" id="ARBA00022723"/>
    </source>
</evidence>
<evidence type="ECO:0000256" key="4">
    <source>
        <dbReference type="ARBA" id="ARBA00020076"/>
    </source>
</evidence>
<evidence type="ECO:0000256" key="5">
    <source>
        <dbReference type="ARBA" id="ARBA00022617"/>
    </source>
</evidence>
<dbReference type="GO" id="GO:0006099">
    <property type="term" value="P:tricarboxylic acid cycle"/>
    <property type="evidence" value="ECO:0007669"/>
    <property type="project" value="InterPro"/>
</dbReference>
<comment type="caution">
    <text evidence="14">The sequence shown here is derived from an EMBL/GenBank/DDBJ whole genome shotgun (WGS) entry which is preliminary data.</text>
</comment>
<feature type="binding site" description="axial binding residue" evidence="12">
    <location>
        <position position="78"/>
    </location>
    <ligand>
        <name>heme</name>
        <dbReference type="ChEBI" id="CHEBI:30413"/>
        <note>ligand shared with second transmembrane subunit</note>
    </ligand>
    <ligandPart>
        <name>Fe</name>
        <dbReference type="ChEBI" id="CHEBI:18248"/>
    </ligandPart>
</feature>
<evidence type="ECO:0000256" key="6">
    <source>
        <dbReference type="ARBA" id="ARBA00022692"/>
    </source>
</evidence>
<dbReference type="GO" id="GO:0009055">
    <property type="term" value="F:electron transfer activity"/>
    <property type="evidence" value="ECO:0007669"/>
    <property type="project" value="InterPro"/>
</dbReference>
<dbReference type="Proteomes" id="UP000744438">
    <property type="component" value="Unassembled WGS sequence"/>
</dbReference>
<evidence type="ECO:0000256" key="12">
    <source>
        <dbReference type="PIRSR" id="PIRSR000178-1"/>
    </source>
</evidence>
<dbReference type="PROSITE" id="PS01001">
    <property type="entry name" value="SDH_CYT_2"/>
    <property type="match status" value="1"/>
</dbReference>
<dbReference type="InterPro" id="IPR018495">
    <property type="entry name" value="Succ_DH_cyt_bsu_CS"/>
</dbReference>
<dbReference type="SUPFAM" id="SSF81343">
    <property type="entry name" value="Fumarate reductase respiratory complex transmembrane subunits"/>
    <property type="match status" value="1"/>
</dbReference>
<comment type="cofactor">
    <cofactor evidence="12">
        <name>heme</name>
        <dbReference type="ChEBI" id="CHEBI:30413"/>
    </cofactor>
    <text evidence="12">The heme is bound between the two transmembrane subunits.</text>
</comment>
<accession>A0A937LFR7</accession>
<feature type="transmembrane region" description="Helical" evidence="13">
    <location>
        <begin position="100"/>
        <end position="121"/>
    </location>
</feature>
<dbReference type="CDD" id="cd03499">
    <property type="entry name" value="SQR_TypeC_SdhC"/>
    <property type="match status" value="1"/>
</dbReference>
<evidence type="ECO:0000256" key="2">
    <source>
        <dbReference type="ARBA" id="ARBA00004141"/>
    </source>
</evidence>
<gene>
    <name evidence="14" type="primary">sdhC</name>
    <name evidence="14" type="ORF">ISQ63_02910</name>
</gene>
<keyword evidence="8 13" id="KW-1133">Transmembrane helix</keyword>
<dbReference type="AlphaFoldDB" id="A0A937LFR7"/>
<dbReference type="InterPro" id="IPR034804">
    <property type="entry name" value="SQR/QFR_C/D"/>
</dbReference>
<protein>
    <recommendedName>
        <fullName evidence="4">Succinate dehydrogenase cytochrome b556 subunit</fullName>
    </recommendedName>
</protein>
<dbReference type="NCBIfam" id="TIGR02970">
    <property type="entry name" value="succ_dehyd_cytB"/>
    <property type="match status" value="1"/>
</dbReference>
<evidence type="ECO:0000256" key="8">
    <source>
        <dbReference type="ARBA" id="ARBA00022989"/>
    </source>
</evidence>
<comment type="function">
    <text evidence="1">Membrane-anchoring subunit of succinate dehydrogenase (SDH).</text>
</comment>
<evidence type="ECO:0000313" key="15">
    <source>
        <dbReference type="Proteomes" id="UP000744438"/>
    </source>
</evidence>
<evidence type="ECO:0000256" key="13">
    <source>
        <dbReference type="SAM" id="Phobius"/>
    </source>
</evidence>
<comment type="similarity">
    <text evidence="3">Belongs to the cytochrome b560 family.</text>
</comment>
<keyword evidence="5 12" id="KW-0349">Heme</keyword>
<dbReference type="Gene3D" id="1.20.1300.10">
    <property type="entry name" value="Fumarate reductase/succinate dehydrogenase, transmembrane subunit"/>
    <property type="match status" value="1"/>
</dbReference>
<evidence type="ECO:0000313" key="14">
    <source>
        <dbReference type="EMBL" id="MBL6811818.1"/>
    </source>
</evidence>
<dbReference type="PIRSF" id="PIRSF000178">
    <property type="entry name" value="SDH_cyt_b560"/>
    <property type="match status" value="1"/>
</dbReference>
<sequence length="122" mass="13917">MNSPRYLNLFKIALPLPGVSSILHRISAIAIFVLSLPMMGILVFSLSSEANYQIINSLFQNLLFKSLFSLFITAIFYHFVSGLRHLVMDFGYWETLRAGRMSALATFISTGLFFFSFLYLAW</sequence>
<dbReference type="InterPro" id="IPR014314">
    <property type="entry name" value="Succ_DH_cytb556"/>
</dbReference>
<proteinExistence type="inferred from homology"/>
<feature type="transmembrane region" description="Helical" evidence="13">
    <location>
        <begin position="22"/>
        <end position="46"/>
    </location>
</feature>
<evidence type="ECO:0000256" key="10">
    <source>
        <dbReference type="ARBA" id="ARBA00023136"/>
    </source>
</evidence>
<keyword evidence="7 12" id="KW-0479">Metal-binding</keyword>
<dbReference type="EMBL" id="JADHQC010000013">
    <property type="protein sequence ID" value="MBL6811818.1"/>
    <property type="molecule type" value="Genomic_DNA"/>
</dbReference>